<comment type="cofactor">
    <cofactor evidence="1 19">
        <name>Mg(2+)</name>
        <dbReference type="ChEBI" id="CHEBI:18420"/>
    </cofactor>
</comment>
<accession>A0ABM8RRD9</accession>
<gene>
    <name evidence="19 20" type="primary">cobS</name>
    <name evidence="20" type="ORF">NSPZN2_40110</name>
</gene>
<comment type="subcellular location">
    <subcellularLocation>
        <location evidence="2 19">Cell membrane</location>
        <topology evidence="2 19">Multi-pass membrane protein</topology>
    </subcellularLocation>
</comment>
<comment type="function">
    <text evidence="14 19">Joins adenosylcobinamide-GDP and alpha-ribazole to generate adenosylcobalamin (Ado-cobalamin). Also synthesizes adenosylcobalamin 5'-phosphate from adenosylcobinamide-GDP and alpha-ribazole 5'-phosphate.</text>
</comment>
<feature type="transmembrane region" description="Helical" evidence="19">
    <location>
        <begin position="110"/>
        <end position="128"/>
    </location>
</feature>
<dbReference type="PANTHER" id="PTHR34148">
    <property type="entry name" value="ADENOSYLCOBINAMIDE-GDP RIBAZOLETRANSFERASE"/>
    <property type="match status" value="1"/>
</dbReference>
<feature type="transmembrane region" description="Helical" evidence="19">
    <location>
        <begin position="140"/>
        <end position="162"/>
    </location>
</feature>
<feature type="transmembrane region" description="Helical" evidence="19">
    <location>
        <begin position="227"/>
        <end position="250"/>
    </location>
</feature>
<protein>
    <recommendedName>
        <fullName evidence="6 19">Adenosylcobinamide-GDP ribazoletransferase</fullName>
        <ecNumber evidence="5 19">2.7.8.26</ecNumber>
    </recommendedName>
    <alternativeName>
        <fullName evidence="16 19">Cobalamin synthase</fullName>
    </alternativeName>
    <alternativeName>
        <fullName evidence="15 19">Cobalamin-5'-phosphate synthase</fullName>
    </alternativeName>
</protein>
<evidence type="ECO:0000256" key="2">
    <source>
        <dbReference type="ARBA" id="ARBA00004651"/>
    </source>
</evidence>
<reference evidence="20 21" key="1">
    <citation type="submission" date="2021-02" db="EMBL/GenBank/DDBJ databases">
        <authorList>
            <person name="Han P."/>
        </authorList>
    </citation>
    <scope>NUCLEOTIDE SEQUENCE [LARGE SCALE GENOMIC DNA]</scope>
    <source>
        <strain evidence="20">Candidatus Nitrospira sp. ZN2</strain>
    </source>
</reference>
<dbReference type="EC" id="2.7.8.26" evidence="5 19"/>
<evidence type="ECO:0000256" key="4">
    <source>
        <dbReference type="ARBA" id="ARBA00010561"/>
    </source>
</evidence>
<evidence type="ECO:0000256" key="6">
    <source>
        <dbReference type="ARBA" id="ARBA00015850"/>
    </source>
</evidence>
<evidence type="ECO:0000313" key="21">
    <source>
        <dbReference type="Proteomes" id="UP000675880"/>
    </source>
</evidence>
<feature type="transmembrane region" description="Helical" evidence="19">
    <location>
        <begin position="182"/>
        <end position="215"/>
    </location>
</feature>
<evidence type="ECO:0000256" key="10">
    <source>
        <dbReference type="ARBA" id="ARBA00022692"/>
    </source>
</evidence>
<evidence type="ECO:0000256" key="11">
    <source>
        <dbReference type="ARBA" id="ARBA00022842"/>
    </source>
</evidence>
<proteinExistence type="inferred from homology"/>
<dbReference type="Proteomes" id="UP000675880">
    <property type="component" value="Unassembled WGS sequence"/>
</dbReference>
<evidence type="ECO:0000256" key="8">
    <source>
        <dbReference type="ARBA" id="ARBA00022573"/>
    </source>
</evidence>
<evidence type="ECO:0000313" key="20">
    <source>
        <dbReference type="EMBL" id="CAE6767400.1"/>
    </source>
</evidence>
<evidence type="ECO:0000256" key="12">
    <source>
        <dbReference type="ARBA" id="ARBA00022989"/>
    </source>
</evidence>
<evidence type="ECO:0000256" key="15">
    <source>
        <dbReference type="ARBA" id="ARBA00032605"/>
    </source>
</evidence>
<evidence type="ECO:0000256" key="5">
    <source>
        <dbReference type="ARBA" id="ARBA00013200"/>
    </source>
</evidence>
<keyword evidence="9 19" id="KW-0808">Transferase</keyword>
<dbReference type="Pfam" id="PF02654">
    <property type="entry name" value="CobS"/>
    <property type="match status" value="1"/>
</dbReference>
<feature type="transmembrane region" description="Helical" evidence="19">
    <location>
        <begin position="58"/>
        <end position="76"/>
    </location>
</feature>
<evidence type="ECO:0000256" key="1">
    <source>
        <dbReference type="ARBA" id="ARBA00001946"/>
    </source>
</evidence>
<dbReference type="HAMAP" id="MF_00719">
    <property type="entry name" value="CobS"/>
    <property type="match status" value="1"/>
</dbReference>
<comment type="pathway">
    <text evidence="3 19">Cofactor biosynthesis; adenosylcobalamin biosynthesis; adenosylcobalamin from cob(II)yrinate a,c-diamide: step 7/7.</text>
</comment>
<evidence type="ECO:0000256" key="7">
    <source>
        <dbReference type="ARBA" id="ARBA00022475"/>
    </source>
</evidence>
<feature type="transmembrane region" description="Helical" evidence="19">
    <location>
        <begin position="32"/>
        <end position="51"/>
    </location>
</feature>
<evidence type="ECO:0000256" key="3">
    <source>
        <dbReference type="ARBA" id="ARBA00004663"/>
    </source>
</evidence>
<keyword evidence="10 19" id="KW-0812">Transmembrane</keyword>
<evidence type="ECO:0000256" key="16">
    <source>
        <dbReference type="ARBA" id="ARBA00032853"/>
    </source>
</evidence>
<sequence length="253" mass="27473">MSMTRPFVFAWHFLTAIPISRRYHDPTADELAASMAWYSTVGLMIGGLLALVDQVLRWWLTAEVVNVLLIVLLVLLTRGLHQDGLADTVDGLAGGRTIDDRLRIMRDPNVGALGATGLFLSLLLRYAGLLALPQSWRFPMLLCMPAVGRWAMVCVAWSSSYARRDGGLASAFLTNLSWHHVLLSTLVLAVALTAGLGPVPALATMALGTLVVVLVRQGCRKWFGGVTGDLLGATNELIEIVFLLLVPILVMTR</sequence>
<dbReference type="InterPro" id="IPR003805">
    <property type="entry name" value="CobS"/>
</dbReference>
<evidence type="ECO:0000256" key="14">
    <source>
        <dbReference type="ARBA" id="ARBA00025228"/>
    </source>
</evidence>
<dbReference type="GO" id="GO:0051073">
    <property type="term" value="F:adenosylcobinamide-GDP ribazoletransferase activity"/>
    <property type="evidence" value="ECO:0007669"/>
    <property type="project" value="UniProtKB-EC"/>
</dbReference>
<keyword evidence="12 19" id="KW-1133">Transmembrane helix</keyword>
<dbReference type="NCBIfam" id="TIGR00317">
    <property type="entry name" value="cobS"/>
    <property type="match status" value="1"/>
</dbReference>
<evidence type="ECO:0000256" key="13">
    <source>
        <dbReference type="ARBA" id="ARBA00023136"/>
    </source>
</evidence>
<keyword evidence="7 19" id="KW-1003">Cell membrane</keyword>
<evidence type="ECO:0000256" key="9">
    <source>
        <dbReference type="ARBA" id="ARBA00022679"/>
    </source>
</evidence>
<name>A0ABM8RRD9_9BACT</name>
<organism evidence="20 21">
    <name type="scientific">Nitrospira defluvii</name>
    <dbReference type="NCBI Taxonomy" id="330214"/>
    <lineage>
        <taxon>Bacteria</taxon>
        <taxon>Pseudomonadati</taxon>
        <taxon>Nitrospirota</taxon>
        <taxon>Nitrospiria</taxon>
        <taxon>Nitrospirales</taxon>
        <taxon>Nitrospiraceae</taxon>
        <taxon>Nitrospira</taxon>
    </lineage>
</organism>
<evidence type="ECO:0000256" key="18">
    <source>
        <dbReference type="ARBA" id="ARBA00049504"/>
    </source>
</evidence>
<comment type="catalytic activity">
    <reaction evidence="17 19">
        <text>alpha-ribazole + adenosylcob(III)inamide-GDP = adenosylcob(III)alamin + GMP + H(+)</text>
        <dbReference type="Rhea" id="RHEA:16049"/>
        <dbReference type="ChEBI" id="CHEBI:10329"/>
        <dbReference type="ChEBI" id="CHEBI:15378"/>
        <dbReference type="ChEBI" id="CHEBI:18408"/>
        <dbReference type="ChEBI" id="CHEBI:58115"/>
        <dbReference type="ChEBI" id="CHEBI:60487"/>
        <dbReference type="EC" id="2.7.8.26"/>
    </reaction>
</comment>
<comment type="similarity">
    <text evidence="4 19">Belongs to the CobS family.</text>
</comment>
<comment type="catalytic activity">
    <reaction evidence="18 19">
        <text>alpha-ribazole 5'-phosphate + adenosylcob(III)inamide-GDP = adenosylcob(III)alamin 5'-phosphate + GMP + H(+)</text>
        <dbReference type="Rhea" id="RHEA:23560"/>
        <dbReference type="ChEBI" id="CHEBI:15378"/>
        <dbReference type="ChEBI" id="CHEBI:57918"/>
        <dbReference type="ChEBI" id="CHEBI:58115"/>
        <dbReference type="ChEBI" id="CHEBI:60487"/>
        <dbReference type="ChEBI" id="CHEBI:60493"/>
        <dbReference type="EC" id="2.7.8.26"/>
    </reaction>
</comment>
<dbReference type="RefSeq" id="WP_213042984.1">
    <property type="nucleotide sequence ID" value="NZ_CAJNBJ010000017.1"/>
</dbReference>
<dbReference type="EMBL" id="CAJNBJ010000017">
    <property type="protein sequence ID" value="CAE6767400.1"/>
    <property type="molecule type" value="Genomic_DNA"/>
</dbReference>
<keyword evidence="11 19" id="KW-0460">Magnesium</keyword>
<keyword evidence="21" id="KW-1185">Reference proteome</keyword>
<keyword evidence="13 19" id="KW-0472">Membrane</keyword>
<evidence type="ECO:0000256" key="19">
    <source>
        <dbReference type="HAMAP-Rule" id="MF_00719"/>
    </source>
</evidence>
<keyword evidence="8 19" id="KW-0169">Cobalamin biosynthesis</keyword>
<comment type="caution">
    <text evidence="20">The sequence shown here is derived from an EMBL/GenBank/DDBJ whole genome shotgun (WGS) entry which is preliminary data.</text>
</comment>
<dbReference type="PANTHER" id="PTHR34148:SF1">
    <property type="entry name" value="ADENOSYLCOBINAMIDE-GDP RIBAZOLETRANSFERASE"/>
    <property type="match status" value="1"/>
</dbReference>
<evidence type="ECO:0000256" key="17">
    <source>
        <dbReference type="ARBA" id="ARBA00048623"/>
    </source>
</evidence>